<feature type="compositionally biased region" description="Pro residues" evidence="7">
    <location>
        <begin position="1327"/>
        <end position="1350"/>
    </location>
</feature>
<dbReference type="PANTHER" id="PTHR10217">
    <property type="entry name" value="VOLTAGE AND LIGAND GATED POTASSIUM CHANNEL"/>
    <property type="match status" value="1"/>
</dbReference>
<dbReference type="OrthoDB" id="421226at2759"/>
<dbReference type="InterPro" id="IPR050818">
    <property type="entry name" value="KCNH_animal-type"/>
</dbReference>
<feature type="compositionally biased region" description="Low complexity" evidence="7">
    <location>
        <begin position="981"/>
        <end position="998"/>
    </location>
</feature>
<dbReference type="SUPFAM" id="SSF81324">
    <property type="entry name" value="Voltage-gated potassium channels"/>
    <property type="match status" value="1"/>
</dbReference>
<dbReference type="SMART" id="SM00100">
    <property type="entry name" value="cNMP"/>
    <property type="match status" value="1"/>
</dbReference>
<feature type="region of interest" description="Disordered" evidence="7">
    <location>
        <begin position="628"/>
        <end position="664"/>
    </location>
</feature>
<feature type="transmembrane region" description="Helical" evidence="8">
    <location>
        <begin position="358"/>
        <end position="374"/>
    </location>
</feature>
<feature type="region of interest" description="Disordered" evidence="7">
    <location>
        <begin position="1"/>
        <end position="67"/>
    </location>
</feature>
<feature type="transmembrane region" description="Helical" evidence="8">
    <location>
        <begin position="386"/>
        <end position="414"/>
    </location>
</feature>
<feature type="compositionally biased region" description="Basic and acidic residues" evidence="7">
    <location>
        <begin position="1"/>
        <end position="19"/>
    </location>
</feature>
<feature type="region of interest" description="Disordered" evidence="7">
    <location>
        <begin position="1119"/>
        <end position="1161"/>
    </location>
</feature>
<feature type="region of interest" description="Disordered" evidence="7">
    <location>
        <begin position="1183"/>
        <end position="1242"/>
    </location>
</feature>
<keyword evidence="2" id="KW-0813">Transport</keyword>
<feature type="compositionally biased region" description="Polar residues" evidence="7">
    <location>
        <begin position="999"/>
        <end position="1013"/>
    </location>
</feature>
<proteinExistence type="predicted"/>
<evidence type="ECO:0000313" key="11">
    <source>
        <dbReference type="Proteomes" id="UP000612055"/>
    </source>
</evidence>
<comment type="subcellular location">
    <subcellularLocation>
        <location evidence="1">Membrane</location>
        <topology evidence="1">Multi-pass membrane protein</topology>
    </subcellularLocation>
</comment>
<feature type="compositionally biased region" description="Low complexity" evidence="7">
    <location>
        <begin position="949"/>
        <end position="969"/>
    </location>
</feature>
<accession>A0A835Y843</accession>
<evidence type="ECO:0000256" key="3">
    <source>
        <dbReference type="ARBA" id="ARBA00022692"/>
    </source>
</evidence>
<dbReference type="CDD" id="cd00038">
    <property type="entry name" value="CAP_ED"/>
    <property type="match status" value="1"/>
</dbReference>
<keyword evidence="5" id="KW-0406">Ion transport</keyword>
<feature type="region of interest" description="Disordered" evidence="7">
    <location>
        <begin position="1064"/>
        <end position="1101"/>
    </location>
</feature>
<dbReference type="PROSITE" id="PS50042">
    <property type="entry name" value="CNMP_BINDING_3"/>
    <property type="match status" value="1"/>
</dbReference>
<dbReference type="InterPro" id="IPR000595">
    <property type="entry name" value="cNMP-bd_dom"/>
</dbReference>
<dbReference type="Pfam" id="PF00027">
    <property type="entry name" value="cNMP_binding"/>
    <property type="match status" value="1"/>
</dbReference>
<feature type="region of interest" description="Disordered" evidence="7">
    <location>
        <begin position="1615"/>
        <end position="1640"/>
    </location>
</feature>
<evidence type="ECO:0000256" key="4">
    <source>
        <dbReference type="ARBA" id="ARBA00022989"/>
    </source>
</evidence>
<dbReference type="GO" id="GO:0005249">
    <property type="term" value="F:voltage-gated potassium channel activity"/>
    <property type="evidence" value="ECO:0007669"/>
    <property type="project" value="TreeGrafter"/>
</dbReference>
<feature type="compositionally biased region" description="Low complexity" evidence="7">
    <location>
        <begin position="865"/>
        <end position="895"/>
    </location>
</feature>
<sequence length="1967" mass="202163">MGDRREATPSRWGGRHDPPGRTPAAAPDESVSWEPLDAARLTSGTPPSPSCVLPGPGNLHPFDRGPSASELWGSGELRFRGHGAFVAEPEAAAASRETVSADFAPWLDAGRRAGSLAGPVAESGPRLARSQGRRGRRSIRRDGSSGHWGTMDLEPGNHWHKVKAFLHPVHLADMLLPVMHPSSPHRVGWDYLMLMVVLYLAVFVPLTISFSRLRVLTWVVALDWICTALMMLDVAVHFRTGYITEHGDLVRDTKLIARRYLTGMFTFDLVSSIPFDAIAGGQTDWAVWLGLFKLLRLVRLVRLLKGSGQIGNPLAMARLVLGLILVAHWCACFWHYLFAAVTQWPWMFSERCPECSDASNYLLAFYSAFLLLLGDKPDAFNNVERVIVTCILFLGTFVYAVVVGTMTLLVANMFSTSTRHKQRSAMVTDALRYTDYLSQWHHPGTEGMAYLKELPPGLYSSLMADLFTPVLIKVQLFAYTEPPFIRRLAEKLRLSMYMAGDVLYEYGSVGHEMYVIWKGAVALMAPGGAMAALQCAGDHFGELGLMTANTPRPHKAVACKNCDIVILSRYDVQEVMRDFPDSAAIVKDVSRSRIEDHDRRSNIWAFALAAYARLSYDEELARLQAIGSDDGSGSACGSGLDERHHHDQDRHGGHRPPGSEAGSNAVLKRKIRQARERELAAQRNVAVGGDDGSSPVGGGDAAISGAWATVRAGPVAEARESGSGASSAAVPAAKGGRAYLMNFLGHNKRKAAAAAATSPKVSPRGGAASAGAAAAAAAPAASPTASADQAAVGATPSGSQVTFAQAPQPRAPQQEVLLAGARSMEHSRATSPAPGLDASFHERSSPAERPSPSRLLSTRIINSLRPRSAAVAPSRRGSGAGANPATADAATAGEGAAEDDEQGQTRALIAAVSALSRRQPSMMVRYQLESTGAHTAAQRQAVSRAVSRATSPTAASMAAHAAATPMATASNRRTTSTGQNGHALGAATATGGRATNTGSRGVSTTSGDQLESQESGNYGALLAGRNSAHKSIDSPDRGRNRNRRASVWLEELLLGDDSQIEDGLASASTRSPMPLRSPLPGSRAAAAARYGGDNSDGDDSDIMLTSPFATGRELDMMGGAGAGAASGRRSVLTSQTGLTTAAQSAKSTQPGAARPQLDSPTSDVWREVHDAAAGYAAWRQAGAGGDFLPPQQRPHHSRRRSTQVSMGAALEGMPSGAPRSPTATQLGLASPHPMHGRPSTAASAAAQVWRTLQELDAAGVDLPASVRAGSNGLGYNNRHGSNAQLALLGAGAGGGGGGGLPTAPSVPAHSHADARRLSIAGLLSLAPPSPSPLPPPPPAAAAPAPAPTVPPASARYRNHASRRSMDAVSFALAAGLLPAQHAPHATPSAPHAAGAEARRLRTSTTGAQPLPSPSPLPTAYRNMRKQSSTGYSRSVFSARSSGYGLYTDPSGASAGAAAAGANGLSLLYEDEVLPGGATDEDDDDDWSSQGSGGQRKRTRTLVARLRAQVAQANARALAAEVRLAGVLGEPLKVPEIAAVVAAEVSSALRRERSNMDGTLTDVRDRLLSIHGRTEELAQAVAAADDRLQRLEDEGEHRHGAGLGVLEGTAELAAMRAGGGPSRSVNGGGGPQSSSGNLPLPLDPSSSFLLATGEYRLRVSGGGGVVAGGSALGGAAGGSVTSGRGSLSGAPVRPLPPGMRAGHFGSVIGPFGSGLSVDMPESRRAGSATSSLGGPGSPLGFGKRQGVNRPSPLAPQGILKTSAPTRAAPTLRAARFRSSVDGIDAVPAGSGAGGAGASGAGAGGGRGAGGGGEGGGGGGAGNGDMQQTPGQRVSDSSRGSSNGGRRSGSFDRAKGGGNLGSPEGNPQGRGSDNGRTEPTALASPPQPGGQHSAPEWRGNGGDDDTNPGGGNGQASGGRNAGPTTAAAAVAAGGGAGAWAAGPPPGGALLREAAEPEITEAPVEAFAPH</sequence>
<evidence type="ECO:0000259" key="9">
    <source>
        <dbReference type="PROSITE" id="PS50042"/>
    </source>
</evidence>
<dbReference type="Proteomes" id="UP000612055">
    <property type="component" value="Unassembled WGS sequence"/>
</dbReference>
<dbReference type="PANTHER" id="PTHR10217:SF435">
    <property type="entry name" value="POTASSIUM VOLTAGE-GATED CHANNEL PROTEIN EAG"/>
    <property type="match status" value="1"/>
</dbReference>
<evidence type="ECO:0000256" key="6">
    <source>
        <dbReference type="ARBA" id="ARBA00023136"/>
    </source>
</evidence>
<feature type="transmembrane region" description="Helical" evidence="8">
    <location>
        <begin position="316"/>
        <end position="338"/>
    </location>
</feature>
<feature type="compositionally biased region" description="Gly residues" evidence="7">
    <location>
        <begin position="1790"/>
        <end position="1821"/>
    </location>
</feature>
<feature type="compositionally biased region" description="Low complexity" evidence="7">
    <location>
        <begin position="1919"/>
        <end position="1929"/>
    </location>
</feature>
<reference evidence="10" key="1">
    <citation type="journal article" date="2020" name="bioRxiv">
        <title>Comparative genomics of Chlamydomonas.</title>
        <authorList>
            <person name="Craig R.J."/>
            <person name="Hasan A.R."/>
            <person name="Ness R.W."/>
            <person name="Keightley P.D."/>
        </authorList>
    </citation>
    <scope>NUCLEOTIDE SEQUENCE</scope>
    <source>
        <strain evidence="10">CCAP 11/70</strain>
    </source>
</reference>
<feature type="compositionally biased region" description="Low complexity" evidence="7">
    <location>
        <begin position="628"/>
        <end position="639"/>
    </location>
</feature>
<dbReference type="SUPFAM" id="SSF51206">
    <property type="entry name" value="cAMP-binding domain-like"/>
    <property type="match status" value="1"/>
</dbReference>
<keyword evidence="6 8" id="KW-0472">Membrane</keyword>
<dbReference type="Pfam" id="PF00520">
    <property type="entry name" value="Ion_trans"/>
    <property type="match status" value="1"/>
</dbReference>
<gene>
    <name evidence="10" type="ORF">HYH03_005347</name>
</gene>
<feature type="compositionally biased region" description="Low complexity" evidence="7">
    <location>
        <begin position="1631"/>
        <end position="1640"/>
    </location>
</feature>
<feature type="region of interest" description="Disordered" evidence="7">
    <location>
        <begin position="822"/>
        <end position="903"/>
    </location>
</feature>
<feature type="compositionally biased region" description="Acidic residues" evidence="7">
    <location>
        <begin position="1473"/>
        <end position="1486"/>
    </location>
</feature>
<feature type="region of interest" description="Disordered" evidence="7">
    <location>
        <begin position="1323"/>
        <end position="1360"/>
    </location>
</feature>
<feature type="transmembrane region" description="Helical" evidence="8">
    <location>
        <begin position="216"/>
        <end position="238"/>
    </location>
</feature>
<feature type="region of interest" description="Disordered" evidence="7">
    <location>
        <begin position="1717"/>
        <end position="1771"/>
    </location>
</feature>
<feature type="region of interest" description="Disordered" evidence="7">
    <location>
        <begin position="1381"/>
        <end position="1433"/>
    </location>
</feature>
<feature type="compositionally biased region" description="Polar residues" evidence="7">
    <location>
        <begin position="1131"/>
        <end position="1150"/>
    </location>
</feature>
<dbReference type="GO" id="GO:0042391">
    <property type="term" value="P:regulation of membrane potential"/>
    <property type="evidence" value="ECO:0007669"/>
    <property type="project" value="TreeGrafter"/>
</dbReference>
<keyword evidence="4 8" id="KW-1133">Transmembrane helix</keyword>
<dbReference type="InterPro" id="IPR005821">
    <property type="entry name" value="Ion_trans_dom"/>
</dbReference>
<comment type="caution">
    <text evidence="10">The sequence shown here is derived from an EMBL/GenBank/DDBJ whole genome shotgun (WGS) entry which is preliminary data.</text>
</comment>
<feature type="compositionally biased region" description="Basic and acidic residues" evidence="7">
    <location>
        <begin position="640"/>
        <end position="651"/>
    </location>
</feature>
<dbReference type="Gene3D" id="1.10.287.70">
    <property type="match status" value="1"/>
</dbReference>
<evidence type="ECO:0000256" key="5">
    <source>
        <dbReference type="ARBA" id="ARBA00023065"/>
    </source>
</evidence>
<dbReference type="EMBL" id="JAEHOE010000018">
    <property type="protein sequence ID" value="KAG2496523.1"/>
    <property type="molecule type" value="Genomic_DNA"/>
</dbReference>
<evidence type="ECO:0000256" key="7">
    <source>
        <dbReference type="SAM" id="MobiDB-lite"/>
    </source>
</evidence>
<feature type="region of interest" description="Disordered" evidence="7">
    <location>
        <begin position="1473"/>
        <end position="1498"/>
    </location>
</feature>
<evidence type="ECO:0000256" key="1">
    <source>
        <dbReference type="ARBA" id="ARBA00004141"/>
    </source>
</evidence>
<keyword evidence="3 8" id="KW-0812">Transmembrane</keyword>
<protein>
    <recommendedName>
        <fullName evidence="9">Cyclic nucleotide-binding domain-containing protein</fullName>
    </recommendedName>
</protein>
<evidence type="ECO:0000313" key="10">
    <source>
        <dbReference type="EMBL" id="KAG2496523.1"/>
    </source>
</evidence>
<keyword evidence="11" id="KW-1185">Reference proteome</keyword>
<feature type="transmembrane region" description="Helical" evidence="8">
    <location>
        <begin position="189"/>
        <end position="210"/>
    </location>
</feature>
<feature type="region of interest" description="Disordered" evidence="7">
    <location>
        <begin position="939"/>
        <end position="1013"/>
    </location>
</feature>
<organism evidence="10 11">
    <name type="scientific">Edaphochlamys debaryana</name>
    <dbReference type="NCBI Taxonomy" id="47281"/>
    <lineage>
        <taxon>Eukaryota</taxon>
        <taxon>Viridiplantae</taxon>
        <taxon>Chlorophyta</taxon>
        <taxon>core chlorophytes</taxon>
        <taxon>Chlorophyceae</taxon>
        <taxon>CS clade</taxon>
        <taxon>Chlamydomonadales</taxon>
        <taxon>Chlamydomonadales incertae sedis</taxon>
        <taxon>Edaphochlamys</taxon>
    </lineage>
</organism>
<feature type="compositionally biased region" description="Low complexity" evidence="7">
    <location>
        <begin position="1762"/>
        <end position="1771"/>
    </location>
</feature>
<evidence type="ECO:0000256" key="8">
    <source>
        <dbReference type="SAM" id="Phobius"/>
    </source>
</evidence>
<feature type="compositionally biased region" description="Low complexity" evidence="7">
    <location>
        <begin position="847"/>
        <end position="857"/>
    </location>
</feature>
<feature type="domain" description="Cyclic nucleotide-binding" evidence="9">
    <location>
        <begin position="476"/>
        <end position="576"/>
    </location>
</feature>
<evidence type="ECO:0000256" key="2">
    <source>
        <dbReference type="ARBA" id="ARBA00022448"/>
    </source>
</evidence>
<feature type="compositionally biased region" description="Low complexity" evidence="7">
    <location>
        <begin position="1381"/>
        <end position="1395"/>
    </location>
</feature>
<feature type="region of interest" description="Disordered" evidence="7">
    <location>
        <begin position="1790"/>
        <end position="1947"/>
    </location>
</feature>
<dbReference type="GO" id="GO:0005886">
    <property type="term" value="C:plasma membrane"/>
    <property type="evidence" value="ECO:0007669"/>
    <property type="project" value="TreeGrafter"/>
</dbReference>
<feature type="compositionally biased region" description="Low complexity" evidence="7">
    <location>
        <begin position="1083"/>
        <end position="1093"/>
    </location>
</feature>
<feature type="region of interest" description="Disordered" evidence="7">
    <location>
        <begin position="117"/>
        <end position="150"/>
    </location>
</feature>
<dbReference type="InterPro" id="IPR014710">
    <property type="entry name" value="RmlC-like_jellyroll"/>
</dbReference>
<dbReference type="Gene3D" id="2.60.120.10">
    <property type="entry name" value="Jelly Rolls"/>
    <property type="match status" value="1"/>
</dbReference>
<name>A0A835Y843_9CHLO</name>
<feature type="compositionally biased region" description="Polar residues" evidence="7">
    <location>
        <begin position="970"/>
        <end position="980"/>
    </location>
</feature>
<dbReference type="InterPro" id="IPR018490">
    <property type="entry name" value="cNMP-bd_dom_sf"/>
</dbReference>
<feature type="compositionally biased region" description="Gly residues" evidence="7">
    <location>
        <begin position="1616"/>
        <end position="1630"/>
    </location>
</feature>
<feature type="compositionally biased region" description="Gly residues" evidence="7">
    <location>
        <begin position="1906"/>
        <end position="1918"/>
    </location>
</feature>